<keyword evidence="13" id="KW-1185">Reference proteome</keyword>
<comment type="catalytic activity">
    <reaction evidence="1">
        <text>inosine + phosphate = alpha-D-ribose 1-phosphate + hypoxanthine</text>
        <dbReference type="Rhea" id="RHEA:27646"/>
        <dbReference type="ChEBI" id="CHEBI:17368"/>
        <dbReference type="ChEBI" id="CHEBI:17596"/>
        <dbReference type="ChEBI" id="CHEBI:43474"/>
        <dbReference type="ChEBI" id="CHEBI:57720"/>
        <dbReference type="EC" id="2.4.2.1"/>
    </reaction>
    <physiologicalReaction direction="left-to-right" evidence="1">
        <dbReference type="Rhea" id="RHEA:27647"/>
    </physiologicalReaction>
</comment>
<comment type="similarity">
    <text evidence="3">Belongs to the purine nucleoside phosphorylase YfiH/LACC1 family.</text>
</comment>
<evidence type="ECO:0000256" key="4">
    <source>
        <dbReference type="ARBA" id="ARBA00022679"/>
    </source>
</evidence>
<keyword evidence="5" id="KW-0479">Metal-binding</keyword>
<dbReference type="InterPro" id="IPR047201">
    <property type="entry name" value="ERI-1_3'hExo-like"/>
</dbReference>
<dbReference type="InterPro" id="IPR013520">
    <property type="entry name" value="Ribonucl_H"/>
</dbReference>
<dbReference type="GO" id="GO:0003676">
    <property type="term" value="F:nucleic acid binding"/>
    <property type="evidence" value="ECO:0007669"/>
    <property type="project" value="InterPro"/>
</dbReference>
<evidence type="ECO:0000256" key="5">
    <source>
        <dbReference type="ARBA" id="ARBA00022723"/>
    </source>
</evidence>
<dbReference type="NCBIfam" id="TIGR00726">
    <property type="entry name" value="peptidoglycan editing factor PgeF"/>
    <property type="match status" value="1"/>
</dbReference>
<evidence type="ECO:0000313" key="13">
    <source>
        <dbReference type="Proteomes" id="UP001199424"/>
    </source>
</evidence>
<comment type="catalytic activity">
    <reaction evidence="9">
        <text>adenosine + phosphate = alpha-D-ribose 1-phosphate + adenine</text>
        <dbReference type="Rhea" id="RHEA:27642"/>
        <dbReference type="ChEBI" id="CHEBI:16335"/>
        <dbReference type="ChEBI" id="CHEBI:16708"/>
        <dbReference type="ChEBI" id="CHEBI:43474"/>
        <dbReference type="ChEBI" id="CHEBI:57720"/>
        <dbReference type="EC" id="2.4.2.1"/>
    </reaction>
    <physiologicalReaction direction="left-to-right" evidence="9">
        <dbReference type="Rhea" id="RHEA:27643"/>
    </physiologicalReaction>
</comment>
<dbReference type="InterPro" id="IPR038371">
    <property type="entry name" value="Cu_polyphenol_OxRdtase_sf"/>
</dbReference>
<evidence type="ECO:0000313" key="12">
    <source>
        <dbReference type="EMBL" id="MCC2136030.1"/>
    </source>
</evidence>
<dbReference type="InterPro" id="IPR012337">
    <property type="entry name" value="RNaseH-like_sf"/>
</dbReference>
<evidence type="ECO:0000256" key="1">
    <source>
        <dbReference type="ARBA" id="ARBA00000553"/>
    </source>
</evidence>
<evidence type="ECO:0000256" key="9">
    <source>
        <dbReference type="ARBA" id="ARBA00048968"/>
    </source>
</evidence>
<evidence type="ECO:0000256" key="8">
    <source>
        <dbReference type="ARBA" id="ARBA00047989"/>
    </source>
</evidence>
<dbReference type="SUPFAM" id="SSF53098">
    <property type="entry name" value="Ribonuclease H-like"/>
    <property type="match status" value="1"/>
</dbReference>
<feature type="domain" description="Exonuclease" evidence="11">
    <location>
        <begin position="2"/>
        <end position="182"/>
    </location>
</feature>
<dbReference type="Gene3D" id="3.60.140.10">
    <property type="entry name" value="CNF1/YfiH-like putative cysteine hydrolases"/>
    <property type="match status" value="1"/>
</dbReference>
<evidence type="ECO:0000256" key="7">
    <source>
        <dbReference type="ARBA" id="ARBA00022833"/>
    </source>
</evidence>
<dbReference type="EMBL" id="JAJEQC010000002">
    <property type="protein sequence ID" value="MCC2136030.1"/>
    <property type="molecule type" value="Genomic_DNA"/>
</dbReference>
<dbReference type="AlphaFoldDB" id="A0AAE3AJP6"/>
<dbReference type="Pfam" id="PF00929">
    <property type="entry name" value="RNase_T"/>
    <property type="match status" value="1"/>
</dbReference>
<dbReference type="Proteomes" id="UP001199424">
    <property type="component" value="Unassembled WGS sequence"/>
</dbReference>
<dbReference type="Gene3D" id="3.30.420.10">
    <property type="entry name" value="Ribonuclease H-like superfamily/Ribonuclease H"/>
    <property type="match status" value="1"/>
</dbReference>
<name>A0AAE3AJP6_9FIRM</name>
<keyword evidence="7" id="KW-0862">Zinc</keyword>
<dbReference type="GO" id="GO:0000175">
    <property type="term" value="F:3'-5'-RNA exonuclease activity"/>
    <property type="evidence" value="ECO:0007669"/>
    <property type="project" value="InterPro"/>
</dbReference>
<proteinExistence type="inferred from homology"/>
<dbReference type="CDD" id="cd16833">
    <property type="entry name" value="YfiH"/>
    <property type="match status" value="1"/>
</dbReference>
<keyword evidence="6" id="KW-0378">Hydrolase</keyword>
<dbReference type="SMART" id="SM00479">
    <property type="entry name" value="EXOIII"/>
    <property type="match status" value="1"/>
</dbReference>
<dbReference type="CDD" id="cd06133">
    <property type="entry name" value="ERI-1_3'hExo_like"/>
    <property type="match status" value="1"/>
</dbReference>
<comment type="catalytic activity">
    <reaction evidence="8">
        <text>adenosine + H2O + H(+) = inosine + NH4(+)</text>
        <dbReference type="Rhea" id="RHEA:24408"/>
        <dbReference type="ChEBI" id="CHEBI:15377"/>
        <dbReference type="ChEBI" id="CHEBI:15378"/>
        <dbReference type="ChEBI" id="CHEBI:16335"/>
        <dbReference type="ChEBI" id="CHEBI:17596"/>
        <dbReference type="ChEBI" id="CHEBI:28938"/>
        <dbReference type="EC" id="3.5.4.4"/>
    </reaction>
    <physiologicalReaction direction="left-to-right" evidence="8">
        <dbReference type="Rhea" id="RHEA:24409"/>
    </physiologicalReaction>
</comment>
<protein>
    <submittedName>
        <fullName evidence="12">Peptidoglycan editing factor PgeF</fullName>
    </submittedName>
</protein>
<dbReference type="Pfam" id="PF02578">
    <property type="entry name" value="Cu-oxidase_4"/>
    <property type="match status" value="1"/>
</dbReference>
<dbReference type="PANTHER" id="PTHR30616:SF2">
    <property type="entry name" value="PURINE NUCLEOSIDE PHOSPHORYLASE LACC1"/>
    <property type="match status" value="1"/>
</dbReference>
<dbReference type="RefSeq" id="WP_308448608.1">
    <property type="nucleotide sequence ID" value="NZ_JAJEQC010000002.1"/>
</dbReference>
<organism evidence="12 13">
    <name type="scientific">Hominenteromicrobium mulieris</name>
    <dbReference type="NCBI Taxonomy" id="2885357"/>
    <lineage>
        <taxon>Bacteria</taxon>
        <taxon>Bacillati</taxon>
        <taxon>Bacillota</taxon>
        <taxon>Clostridia</taxon>
        <taxon>Eubacteriales</taxon>
        <taxon>Oscillospiraceae</taxon>
        <taxon>Hominenteromicrobium</taxon>
    </lineage>
</organism>
<comment type="function">
    <text evidence="2">Purine nucleoside enzyme that catalyzes the phosphorolysis of adenosine and inosine nucleosides, yielding D-ribose 1-phosphate and the respective free bases, adenine and hypoxanthine. Also catalyzes the phosphorolysis of S-methyl-5'-thioadenosine into adenine and S-methyl-5-thio-alpha-D-ribose 1-phosphate. Also has adenosine deaminase activity.</text>
</comment>
<evidence type="ECO:0000256" key="10">
    <source>
        <dbReference type="ARBA" id="ARBA00049893"/>
    </source>
</evidence>
<dbReference type="InterPro" id="IPR036397">
    <property type="entry name" value="RNaseH_sf"/>
</dbReference>
<dbReference type="GO" id="GO:0005507">
    <property type="term" value="F:copper ion binding"/>
    <property type="evidence" value="ECO:0007669"/>
    <property type="project" value="TreeGrafter"/>
</dbReference>
<evidence type="ECO:0000256" key="2">
    <source>
        <dbReference type="ARBA" id="ARBA00003215"/>
    </source>
</evidence>
<comment type="catalytic activity">
    <reaction evidence="10">
        <text>S-methyl-5'-thioadenosine + phosphate = 5-(methylsulfanyl)-alpha-D-ribose 1-phosphate + adenine</text>
        <dbReference type="Rhea" id="RHEA:11852"/>
        <dbReference type="ChEBI" id="CHEBI:16708"/>
        <dbReference type="ChEBI" id="CHEBI:17509"/>
        <dbReference type="ChEBI" id="CHEBI:43474"/>
        <dbReference type="ChEBI" id="CHEBI:58533"/>
        <dbReference type="EC" id="2.4.2.28"/>
    </reaction>
    <physiologicalReaction direction="left-to-right" evidence="10">
        <dbReference type="Rhea" id="RHEA:11853"/>
    </physiologicalReaction>
</comment>
<evidence type="ECO:0000256" key="3">
    <source>
        <dbReference type="ARBA" id="ARBA00007353"/>
    </source>
</evidence>
<sequence length="565" mass="63488">MNIVILDLEWNGAYSRRLHGFINEIIEFGAVKLDAQLNITDRFSCFVKPQVTKKISAVISDLTNITDANLLDARPYMQVMSRFKKWAGDCVIATWGTSDILALIENCRYFGGGETVPFLQRYVDLQQYVEKRLDEDGKEQLGLSKAAELLSIDDGALDHHRALDDSVLSAMVLERIYTKDTFRPFIQDCKDPEFYRRITFKTTYICDVNSPLIEKEHLHFTCEKCGGEAKRRGKWTVKNKSLRSTFKCEKCGYEFCGQLRVKQKYEGIIVSRKSIPLPKIEKPRRAENADIADMRLTIKENGVGLLTFKAWENIPYLTHCFSTRIGGVSEEEFAAMNLGFNRGDSDENVKENFRLIAQAANIPVENITAGAQDHHTNVRRVTIKNAGTGIWKPKDMESVDGLVTDEPNLPLLIYAADCVPLYFYDPIHHAIGLSHAGWRGTVNGMAKATVEKMQEEFDTRPEDLLAAIGPSIAKECFEVDAPCAEEFLALPDSDKFVTNDGNGKFHVDLWACNRAFLLGAGVLPEHITTGGVCTMCNSDLLFSHRVTRGKRGSNAGFLMLREQNA</sequence>
<reference evidence="12" key="1">
    <citation type="submission" date="2021-10" db="EMBL/GenBank/DDBJ databases">
        <title>Anaerobic single-cell dispensing facilitates the cultivation of human gut bacteria.</title>
        <authorList>
            <person name="Afrizal A."/>
        </authorList>
    </citation>
    <scope>NUCLEOTIDE SEQUENCE</scope>
    <source>
        <strain evidence="12">CLA-AA-H250</strain>
    </source>
</reference>
<dbReference type="GO" id="GO:0017061">
    <property type="term" value="F:S-methyl-5-thioadenosine phosphorylase activity"/>
    <property type="evidence" value="ECO:0007669"/>
    <property type="project" value="UniProtKB-EC"/>
</dbReference>
<comment type="caution">
    <text evidence="12">The sequence shown here is derived from an EMBL/GenBank/DDBJ whole genome shotgun (WGS) entry which is preliminary data.</text>
</comment>
<accession>A0AAE3AJP6</accession>
<dbReference type="PANTHER" id="PTHR30616">
    <property type="entry name" value="UNCHARACTERIZED PROTEIN YFIH"/>
    <property type="match status" value="1"/>
</dbReference>
<dbReference type="InterPro" id="IPR011324">
    <property type="entry name" value="Cytotoxic_necrot_fac-like_cat"/>
</dbReference>
<dbReference type="InterPro" id="IPR003730">
    <property type="entry name" value="Cu_polyphenol_OxRdtase"/>
</dbReference>
<dbReference type="SUPFAM" id="SSF64438">
    <property type="entry name" value="CNF1/YfiH-like putative cysteine hydrolases"/>
    <property type="match status" value="1"/>
</dbReference>
<gene>
    <name evidence="12" type="primary">pgeF</name>
    <name evidence="12" type="ORF">LKD31_03245</name>
</gene>
<evidence type="ECO:0000259" key="11">
    <source>
        <dbReference type="SMART" id="SM00479"/>
    </source>
</evidence>
<keyword evidence="4" id="KW-0808">Transferase</keyword>
<evidence type="ECO:0000256" key="6">
    <source>
        <dbReference type="ARBA" id="ARBA00022801"/>
    </source>
</evidence>